<gene>
    <name evidence="1" type="ORF">X975_25508</name>
</gene>
<proteinExistence type="predicted"/>
<dbReference type="OrthoDB" id="6435577at2759"/>
<feature type="non-terminal residue" evidence="1">
    <location>
        <position position="102"/>
    </location>
</feature>
<organism evidence="1 2">
    <name type="scientific">Stegodyphus mimosarum</name>
    <name type="common">African social velvet spider</name>
    <dbReference type="NCBI Taxonomy" id="407821"/>
    <lineage>
        <taxon>Eukaryota</taxon>
        <taxon>Metazoa</taxon>
        <taxon>Ecdysozoa</taxon>
        <taxon>Arthropoda</taxon>
        <taxon>Chelicerata</taxon>
        <taxon>Arachnida</taxon>
        <taxon>Araneae</taxon>
        <taxon>Araneomorphae</taxon>
        <taxon>Entelegynae</taxon>
        <taxon>Eresoidea</taxon>
        <taxon>Eresidae</taxon>
        <taxon>Stegodyphus</taxon>
    </lineage>
</organism>
<dbReference type="Gene3D" id="3.30.420.10">
    <property type="entry name" value="Ribonuclease H-like superfamily/Ribonuclease H"/>
    <property type="match status" value="1"/>
</dbReference>
<dbReference type="InterPro" id="IPR036397">
    <property type="entry name" value="RNaseH_sf"/>
</dbReference>
<reference evidence="1 2" key="1">
    <citation type="submission" date="2013-11" db="EMBL/GenBank/DDBJ databases">
        <title>Genome sequencing of Stegodyphus mimosarum.</title>
        <authorList>
            <person name="Bechsgaard J."/>
        </authorList>
    </citation>
    <scope>NUCLEOTIDE SEQUENCE [LARGE SCALE GENOMIC DNA]</scope>
</reference>
<keyword evidence="2" id="KW-1185">Reference proteome</keyword>
<dbReference type="GO" id="GO:0003676">
    <property type="term" value="F:nucleic acid binding"/>
    <property type="evidence" value="ECO:0007669"/>
    <property type="project" value="InterPro"/>
</dbReference>
<evidence type="ECO:0000313" key="2">
    <source>
        <dbReference type="Proteomes" id="UP000054359"/>
    </source>
</evidence>
<accession>A0A087TK82</accession>
<dbReference type="AlphaFoldDB" id="A0A087TK82"/>
<dbReference type="Proteomes" id="UP000054359">
    <property type="component" value="Unassembled WGS sequence"/>
</dbReference>
<dbReference type="OMA" id="ATAICCQ"/>
<name>A0A087TK82_STEMI</name>
<protein>
    <submittedName>
        <fullName evidence="1">Transposable element Tc3 transposase</fullName>
    </submittedName>
</protein>
<dbReference type="EMBL" id="KK115605">
    <property type="protein sequence ID" value="KFM65521.1"/>
    <property type="molecule type" value="Genomic_DNA"/>
</dbReference>
<evidence type="ECO:0000313" key="1">
    <source>
        <dbReference type="EMBL" id="KFM65521.1"/>
    </source>
</evidence>
<sequence>MDDNERPHRAHLVDNHLESEDIYRMDWLAKFPDLNPIEHAWDALWRATAICCQPPPRTIQELKIALLEKWVQHPQGLLNSLINSMATCCAFYLSVRGDHTPY</sequence>